<reference evidence="8 9" key="1">
    <citation type="submission" date="2024-01" db="EMBL/GenBank/DDBJ databases">
        <title>Comparative genomics of Cryptococcus and Kwoniella reveals pathogenesis evolution and contrasting modes of karyotype evolution via chromosome fusion or intercentromeric recombination.</title>
        <authorList>
            <person name="Coelho M.A."/>
            <person name="David-Palma M."/>
            <person name="Shea T."/>
            <person name="Bowers K."/>
            <person name="McGinley-Smith S."/>
            <person name="Mohammad A.W."/>
            <person name="Gnirke A."/>
            <person name="Yurkov A.M."/>
            <person name="Nowrousian M."/>
            <person name="Sun S."/>
            <person name="Cuomo C.A."/>
            <person name="Heitman J."/>
        </authorList>
    </citation>
    <scope>NUCLEOTIDE SEQUENCE [LARGE SCALE GENOMIC DNA]</scope>
    <source>
        <strain evidence="8 9">PYCC6329</strain>
    </source>
</reference>
<dbReference type="GO" id="GO:0000139">
    <property type="term" value="C:Golgi membrane"/>
    <property type="evidence" value="ECO:0007669"/>
    <property type="project" value="TreeGrafter"/>
</dbReference>
<evidence type="ECO:0000256" key="7">
    <source>
        <dbReference type="SAM" id="Phobius"/>
    </source>
</evidence>
<evidence type="ECO:0000256" key="4">
    <source>
        <dbReference type="ARBA" id="ARBA00022989"/>
    </source>
</evidence>
<evidence type="ECO:0008006" key="10">
    <source>
        <dbReference type="Google" id="ProtNLM"/>
    </source>
</evidence>
<dbReference type="PANTHER" id="PTHR10743:SF0">
    <property type="entry name" value="PROTEIN RER1"/>
    <property type="match status" value="1"/>
</dbReference>
<evidence type="ECO:0000256" key="6">
    <source>
        <dbReference type="SAM" id="MobiDB-lite"/>
    </source>
</evidence>
<gene>
    <name evidence="8" type="ORF">V865_001045</name>
</gene>
<sequence>MNVSLPASMMEEFTNLMLVGRPQNGPSYPAVNPYPASGAAPSPGPGQPPAQGGANNGPVSGPGSGFPPRSGLAGMQPNSYSSAPIPNLTPGSGIRGGLPEEKNVAQLVKENTNVYARKFQALLDRSTPHVMERWLVTLGLFLLFALNVIFRQGWYIVCYALAIYLLNLFLAFLQPRFDPSIAEDLAADDVEEGAPGLPGAHENKPTTPGGLKGLMSGFSNGGEDEEFRPFIRRLPEFKFWYSATKATGLALLSTITRATDVPVYWPILVIYFLTLFGLTMRRQIQHMIKYKYVPFDLGKKTRYGKK</sequence>
<dbReference type="GO" id="GO:0006890">
    <property type="term" value="P:retrograde vesicle-mediated transport, Golgi to endoplasmic reticulum"/>
    <property type="evidence" value="ECO:0007669"/>
    <property type="project" value="TreeGrafter"/>
</dbReference>
<evidence type="ECO:0000256" key="2">
    <source>
        <dbReference type="ARBA" id="ARBA00006070"/>
    </source>
</evidence>
<dbReference type="PANTHER" id="PTHR10743">
    <property type="entry name" value="PROTEIN RER1"/>
    <property type="match status" value="1"/>
</dbReference>
<feature type="transmembrane region" description="Helical" evidence="7">
    <location>
        <begin position="154"/>
        <end position="173"/>
    </location>
</feature>
<keyword evidence="9" id="KW-1185">Reference proteome</keyword>
<proteinExistence type="inferred from homology"/>
<dbReference type="RefSeq" id="XP_066080968.1">
    <property type="nucleotide sequence ID" value="XM_066224871.1"/>
</dbReference>
<keyword evidence="4 7" id="KW-1133">Transmembrane helix</keyword>
<keyword evidence="5 7" id="KW-0472">Membrane</keyword>
<dbReference type="GO" id="GO:0006621">
    <property type="term" value="P:protein retention in ER lumen"/>
    <property type="evidence" value="ECO:0007669"/>
    <property type="project" value="TreeGrafter"/>
</dbReference>
<dbReference type="Proteomes" id="UP001358614">
    <property type="component" value="Chromosome 1"/>
</dbReference>
<dbReference type="Pfam" id="PF03248">
    <property type="entry name" value="Rer1"/>
    <property type="match status" value="1"/>
</dbReference>
<organism evidence="8 9">
    <name type="scientific">Kwoniella europaea PYCC6329</name>
    <dbReference type="NCBI Taxonomy" id="1423913"/>
    <lineage>
        <taxon>Eukaryota</taxon>
        <taxon>Fungi</taxon>
        <taxon>Dikarya</taxon>
        <taxon>Basidiomycota</taxon>
        <taxon>Agaricomycotina</taxon>
        <taxon>Tremellomycetes</taxon>
        <taxon>Tremellales</taxon>
        <taxon>Cryptococcaceae</taxon>
        <taxon>Kwoniella</taxon>
    </lineage>
</organism>
<feature type="transmembrane region" description="Helical" evidence="7">
    <location>
        <begin position="263"/>
        <end position="280"/>
    </location>
</feature>
<dbReference type="InterPro" id="IPR004932">
    <property type="entry name" value="Rer1"/>
</dbReference>
<feature type="compositionally biased region" description="Low complexity" evidence="6">
    <location>
        <begin position="49"/>
        <end position="71"/>
    </location>
</feature>
<dbReference type="KEGG" id="ker:91099849"/>
<dbReference type="GO" id="GO:0005783">
    <property type="term" value="C:endoplasmic reticulum"/>
    <property type="evidence" value="ECO:0007669"/>
    <property type="project" value="GOC"/>
</dbReference>
<comment type="similarity">
    <text evidence="2">Belongs to the RER1 family.</text>
</comment>
<feature type="transmembrane region" description="Helical" evidence="7">
    <location>
        <begin position="130"/>
        <end position="148"/>
    </location>
</feature>
<dbReference type="GeneID" id="91099849"/>
<evidence type="ECO:0000313" key="8">
    <source>
        <dbReference type="EMBL" id="WWD03001.1"/>
    </source>
</evidence>
<name>A0AAX4K982_9TREE</name>
<feature type="region of interest" description="Disordered" evidence="6">
    <location>
        <begin position="29"/>
        <end position="73"/>
    </location>
</feature>
<evidence type="ECO:0000256" key="3">
    <source>
        <dbReference type="ARBA" id="ARBA00022692"/>
    </source>
</evidence>
<dbReference type="AlphaFoldDB" id="A0AAX4K982"/>
<evidence type="ECO:0000256" key="1">
    <source>
        <dbReference type="ARBA" id="ARBA00004141"/>
    </source>
</evidence>
<evidence type="ECO:0000256" key="5">
    <source>
        <dbReference type="ARBA" id="ARBA00023136"/>
    </source>
</evidence>
<protein>
    <recommendedName>
        <fullName evidence="10">Protein RER1</fullName>
    </recommendedName>
</protein>
<accession>A0AAX4K982</accession>
<evidence type="ECO:0000313" key="9">
    <source>
        <dbReference type="Proteomes" id="UP001358614"/>
    </source>
</evidence>
<comment type="subcellular location">
    <subcellularLocation>
        <location evidence="1">Membrane</location>
        <topology evidence="1">Multi-pass membrane protein</topology>
    </subcellularLocation>
</comment>
<keyword evidence="3 7" id="KW-0812">Transmembrane</keyword>
<dbReference type="EMBL" id="CP144089">
    <property type="protein sequence ID" value="WWD03001.1"/>
    <property type="molecule type" value="Genomic_DNA"/>
</dbReference>